<feature type="region of interest" description="Disordered" evidence="1">
    <location>
        <begin position="1"/>
        <end position="28"/>
    </location>
</feature>
<organism evidence="2 3">
    <name type="scientific">Solanum commersonii</name>
    <name type="common">Commerson's wild potato</name>
    <name type="synonym">Commerson's nightshade</name>
    <dbReference type="NCBI Taxonomy" id="4109"/>
    <lineage>
        <taxon>Eukaryota</taxon>
        <taxon>Viridiplantae</taxon>
        <taxon>Streptophyta</taxon>
        <taxon>Embryophyta</taxon>
        <taxon>Tracheophyta</taxon>
        <taxon>Spermatophyta</taxon>
        <taxon>Magnoliopsida</taxon>
        <taxon>eudicotyledons</taxon>
        <taxon>Gunneridae</taxon>
        <taxon>Pentapetalae</taxon>
        <taxon>asterids</taxon>
        <taxon>lamiids</taxon>
        <taxon>Solanales</taxon>
        <taxon>Solanaceae</taxon>
        <taxon>Solanoideae</taxon>
        <taxon>Solaneae</taxon>
        <taxon>Solanum</taxon>
    </lineage>
</organism>
<name>A0A9J5YKK1_SOLCO</name>
<reference evidence="2 3" key="1">
    <citation type="submission" date="2020-09" db="EMBL/GenBank/DDBJ databases">
        <title>De no assembly of potato wild relative species, Solanum commersonii.</title>
        <authorList>
            <person name="Cho K."/>
        </authorList>
    </citation>
    <scope>NUCLEOTIDE SEQUENCE [LARGE SCALE GENOMIC DNA]</scope>
    <source>
        <strain evidence="2">LZ3.2</strain>
        <tissue evidence="2">Leaf</tissue>
    </source>
</reference>
<sequence>MKIQKSSMQRAKRLRRSTPSTQRTWTPTKESTLINGLKELCVNGWRADNGTFRPEYLMELEHYLREHHPESGLKGRSGLGFQYSDGTIIIDDPKEWDKLLKDGPGASNMNTKIWPLFVDWEEIFEKDRATGEHAEGPLDAVEDILKSQTSGLSTDMNEASHGPNEPTEEAENTDKRHNFTQTTENEYARGSPCEHTGLSEKQGEYAKTFSYSVNEKEKGKKRKRVVEDVNETFLKSMAEVMKNFTESQDKRIGSLIDKIGNRDHSDMRDQIYSIIESPTFDLYTIEQRIKAKKIICEDVKNMKIFYVWGENNDRQKYHWSSWPNLCCPKEEGGIDLRNLSTISDSLAYKRWWNFRTHDSLWTTYMNAKCCSRVHPVAKAKNSKQSHT</sequence>
<feature type="compositionally biased region" description="Polar residues" evidence="1">
    <location>
        <begin position="17"/>
        <end position="28"/>
    </location>
</feature>
<dbReference type="AlphaFoldDB" id="A0A9J5YKK1"/>
<dbReference type="EMBL" id="JACXVP010000006">
    <property type="protein sequence ID" value="KAG5601299.1"/>
    <property type="molecule type" value="Genomic_DNA"/>
</dbReference>
<dbReference type="PANTHER" id="PTHR46250">
    <property type="entry name" value="MYB/SANT-LIKE DNA-BINDING DOMAIN PROTEIN-RELATED"/>
    <property type="match status" value="1"/>
</dbReference>
<comment type="caution">
    <text evidence="2">The sequence shown here is derived from an EMBL/GenBank/DDBJ whole genome shotgun (WGS) entry which is preliminary data.</text>
</comment>
<gene>
    <name evidence="2" type="ORF">H5410_032669</name>
</gene>
<feature type="region of interest" description="Disordered" evidence="1">
    <location>
        <begin position="152"/>
        <end position="198"/>
    </location>
</feature>
<evidence type="ECO:0000313" key="2">
    <source>
        <dbReference type="EMBL" id="KAG5601299.1"/>
    </source>
</evidence>
<evidence type="ECO:0000313" key="3">
    <source>
        <dbReference type="Proteomes" id="UP000824120"/>
    </source>
</evidence>
<proteinExistence type="predicted"/>
<protein>
    <submittedName>
        <fullName evidence="2">Uncharacterized protein</fullName>
    </submittedName>
</protein>
<dbReference type="Proteomes" id="UP000824120">
    <property type="component" value="Chromosome 6"/>
</dbReference>
<dbReference type="PANTHER" id="PTHR46250:SF15">
    <property type="entry name" value="OS01G0523800 PROTEIN"/>
    <property type="match status" value="1"/>
</dbReference>
<evidence type="ECO:0000256" key="1">
    <source>
        <dbReference type="SAM" id="MobiDB-lite"/>
    </source>
</evidence>
<keyword evidence="3" id="KW-1185">Reference proteome</keyword>
<accession>A0A9J5YKK1</accession>